<dbReference type="InterPro" id="IPR016181">
    <property type="entry name" value="Acyl_CoA_acyltransferase"/>
</dbReference>
<evidence type="ECO:0000313" key="2">
    <source>
        <dbReference type="EMBL" id="SHI56959.1"/>
    </source>
</evidence>
<sequence>MLEIRAAFDGDVVKIRELLQESRLNLNSLDKIILNSMIAYDGEEAVAAAGFSVDGNSAVIQYVVVRKKRQKEYLGDGILKALLNFADKKGIKRVYVKGTAIPHFFQSVGFEEVSYENIMEAEPDSVINHFSKEDSIFTAKLPDFFLKACRSNKS</sequence>
<evidence type="ECO:0000313" key="3">
    <source>
        <dbReference type="Proteomes" id="UP000184536"/>
    </source>
</evidence>
<dbReference type="Proteomes" id="UP000184536">
    <property type="component" value="Unassembled WGS sequence"/>
</dbReference>
<dbReference type="PROSITE" id="PS51186">
    <property type="entry name" value="GNAT"/>
    <property type="match status" value="1"/>
</dbReference>
<protein>
    <submittedName>
        <fullName evidence="2">N-acetylglutamate synthase, GNAT family</fullName>
    </submittedName>
</protein>
<dbReference type="SUPFAM" id="SSF55729">
    <property type="entry name" value="Acyl-CoA N-acyltransferases (Nat)"/>
    <property type="match status" value="1"/>
</dbReference>
<gene>
    <name evidence="2" type="ORF">SAMN02745975_00187</name>
</gene>
<organism evidence="2 3">
    <name type="scientific">Geosporobacter subterraneus DSM 17957</name>
    <dbReference type="NCBI Taxonomy" id="1121919"/>
    <lineage>
        <taxon>Bacteria</taxon>
        <taxon>Bacillati</taxon>
        <taxon>Bacillota</taxon>
        <taxon>Clostridia</taxon>
        <taxon>Peptostreptococcales</taxon>
        <taxon>Thermotaleaceae</taxon>
        <taxon>Geosporobacter</taxon>
    </lineage>
</organism>
<dbReference type="InterPro" id="IPR000182">
    <property type="entry name" value="GNAT_dom"/>
</dbReference>
<dbReference type="Pfam" id="PF13508">
    <property type="entry name" value="Acetyltransf_7"/>
    <property type="match status" value="1"/>
</dbReference>
<keyword evidence="3" id="KW-1185">Reference proteome</keyword>
<dbReference type="OrthoDB" id="1953933at2"/>
<dbReference type="RefSeq" id="WP_110939497.1">
    <property type="nucleotide sequence ID" value="NZ_FQZV01000003.1"/>
</dbReference>
<dbReference type="STRING" id="1121919.SAMN02745975_00187"/>
<evidence type="ECO:0000259" key="1">
    <source>
        <dbReference type="PROSITE" id="PS51186"/>
    </source>
</evidence>
<dbReference type="Gene3D" id="3.40.630.30">
    <property type="match status" value="1"/>
</dbReference>
<feature type="domain" description="N-acetyltransferase" evidence="1">
    <location>
        <begin position="2"/>
        <end position="133"/>
    </location>
</feature>
<accession>A0A1M6C7K5</accession>
<dbReference type="GO" id="GO:0016747">
    <property type="term" value="F:acyltransferase activity, transferring groups other than amino-acyl groups"/>
    <property type="evidence" value="ECO:0007669"/>
    <property type="project" value="InterPro"/>
</dbReference>
<dbReference type="AlphaFoldDB" id="A0A1M6C7K5"/>
<name>A0A1M6C7K5_9FIRM</name>
<dbReference type="EMBL" id="FQZV01000003">
    <property type="protein sequence ID" value="SHI56959.1"/>
    <property type="molecule type" value="Genomic_DNA"/>
</dbReference>
<proteinExistence type="predicted"/>
<reference evidence="3" key="1">
    <citation type="submission" date="2016-11" db="EMBL/GenBank/DDBJ databases">
        <authorList>
            <person name="Varghese N."/>
            <person name="Submissions S."/>
        </authorList>
    </citation>
    <scope>NUCLEOTIDE SEQUENCE [LARGE SCALE GENOMIC DNA]</scope>
    <source>
        <strain evidence="3">DSM 17957</strain>
    </source>
</reference>